<proteinExistence type="predicted"/>
<name>A0A6J7C8B4_9ZZZZ</name>
<dbReference type="EMBL" id="CAFBIY010000277">
    <property type="protein sequence ID" value="CAB4853541.1"/>
    <property type="molecule type" value="Genomic_DNA"/>
</dbReference>
<dbReference type="InterPro" id="IPR010994">
    <property type="entry name" value="RuvA_2-like"/>
</dbReference>
<dbReference type="Gene3D" id="1.10.150.320">
    <property type="entry name" value="Photosystem II 12 kDa extrinsic protein"/>
    <property type="match status" value="1"/>
</dbReference>
<dbReference type="GO" id="GO:0006281">
    <property type="term" value="P:DNA repair"/>
    <property type="evidence" value="ECO:0007669"/>
    <property type="project" value="InterPro"/>
</dbReference>
<dbReference type="SUPFAM" id="SSF47781">
    <property type="entry name" value="RuvA domain 2-like"/>
    <property type="match status" value="1"/>
</dbReference>
<dbReference type="AlphaFoldDB" id="A0A6J7C8B4"/>
<evidence type="ECO:0000259" key="2">
    <source>
        <dbReference type="SMART" id="SM00278"/>
    </source>
</evidence>
<dbReference type="PANTHER" id="PTHR21180">
    <property type="entry name" value="ENDONUCLEASE/EXONUCLEASE/PHOSPHATASE FAMILY DOMAIN-CONTAINING PROTEIN 1"/>
    <property type="match status" value="1"/>
</dbReference>
<dbReference type="InterPro" id="IPR051675">
    <property type="entry name" value="Endo/Exo/Phosphatase_dom_1"/>
</dbReference>
<gene>
    <name evidence="3" type="ORF">UFOPK3267_03073</name>
</gene>
<accession>A0A6J7C8B4</accession>
<evidence type="ECO:0000313" key="3">
    <source>
        <dbReference type="EMBL" id="CAB4853541.1"/>
    </source>
</evidence>
<sequence length="227" mass="23172">MPDRPVPPRSLRERVEQWVQWVGPGRLVGSAAVVLSVLAGAYWLVRPPVATTESQLPMAGSPSASTSSTLSDAPPARATTTTTSIAAQVVVYVAGAEVHPGVYTLPQGARANDAVRAAGGFSVQANADAVNLAAIVADGQRVYVPRVGEAIVVEPAGGTSATPSEPVNLNTATADELDVLPGVGPATAASIIAFRDQHGPFSSVEQLSQVRGIGPAKLDAIRGLVTL</sequence>
<dbReference type="Pfam" id="PF10531">
    <property type="entry name" value="SLBB"/>
    <property type="match status" value="1"/>
</dbReference>
<dbReference type="InterPro" id="IPR003583">
    <property type="entry name" value="Hlx-hairpin-Hlx_DNA-bd_motif"/>
</dbReference>
<dbReference type="InterPro" id="IPR004509">
    <property type="entry name" value="Competence_ComEA_HhH"/>
</dbReference>
<reference evidence="3" key="1">
    <citation type="submission" date="2020-05" db="EMBL/GenBank/DDBJ databases">
        <authorList>
            <person name="Chiriac C."/>
            <person name="Salcher M."/>
            <person name="Ghai R."/>
            <person name="Kavagutti S V."/>
        </authorList>
    </citation>
    <scope>NUCLEOTIDE SEQUENCE</scope>
</reference>
<feature type="domain" description="Helix-hairpin-helix DNA-binding motif class 1" evidence="2">
    <location>
        <begin position="175"/>
        <end position="194"/>
    </location>
</feature>
<organism evidence="3">
    <name type="scientific">freshwater metagenome</name>
    <dbReference type="NCBI Taxonomy" id="449393"/>
    <lineage>
        <taxon>unclassified sequences</taxon>
        <taxon>metagenomes</taxon>
        <taxon>ecological metagenomes</taxon>
    </lineage>
</organism>
<dbReference type="PANTHER" id="PTHR21180:SF32">
    <property type="entry name" value="ENDONUCLEASE_EXONUCLEASE_PHOSPHATASE FAMILY DOMAIN-CONTAINING PROTEIN 1"/>
    <property type="match status" value="1"/>
</dbReference>
<dbReference type="InterPro" id="IPR019554">
    <property type="entry name" value="Soluble_ligand-bd"/>
</dbReference>
<dbReference type="Pfam" id="PF12836">
    <property type="entry name" value="HHH_3"/>
    <property type="match status" value="1"/>
</dbReference>
<dbReference type="GO" id="GO:0003677">
    <property type="term" value="F:DNA binding"/>
    <property type="evidence" value="ECO:0007669"/>
    <property type="project" value="InterPro"/>
</dbReference>
<evidence type="ECO:0000256" key="1">
    <source>
        <dbReference type="SAM" id="MobiDB-lite"/>
    </source>
</evidence>
<protein>
    <submittedName>
        <fullName evidence="3">Unannotated protein</fullName>
    </submittedName>
</protein>
<feature type="region of interest" description="Disordered" evidence="1">
    <location>
        <begin position="54"/>
        <end position="79"/>
    </location>
</feature>
<dbReference type="SMART" id="SM00278">
    <property type="entry name" value="HhH1"/>
    <property type="match status" value="2"/>
</dbReference>
<dbReference type="GO" id="GO:0015627">
    <property type="term" value="C:type II protein secretion system complex"/>
    <property type="evidence" value="ECO:0007669"/>
    <property type="project" value="TreeGrafter"/>
</dbReference>
<dbReference type="GO" id="GO:0015628">
    <property type="term" value="P:protein secretion by the type II secretion system"/>
    <property type="evidence" value="ECO:0007669"/>
    <property type="project" value="TreeGrafter"/>
</dbReference>
<feature type="domain" description="Helix-hairpin-helix DNA-binding motif class 1" evidence="2">
    <location>
        <begin position="205"/>
        <end position="224"/>
    </location>
</feature>
<feature type="compositionally biased region" description="Low complexity" evidence="1">
    <location>
        <begin position="57"/>
        <end position="79"/>
    </location>
</feature>
<dbReference type="NCBIfam" id="TIGR00426">
    <property type="entry name" value="competence protein ComEA helix-hairpin-helix repeat region"/>
    <property type="match status" value="1"/>
</dbReference>